<feature type="compositionally biased region" description="Pro residues" evidence="7">
    <location>
        <begin position="600"/>
        <end position="617"/>
    </location>
</feature>
<dbReference type="PANTHER" id="PTHR24355:SF30">
    <property type="entry name" value="SERINE_THREONINE-PROTEIN KINASE 32B ISOFORM X1"/>
    <property type="match status" value="1"/>
</dbReference>
<feature type="region of interest" description="Disordered" evidence="7">
    <location>
        <begin position="502"/>
        <end position="623"/>
    </location>
</feature>
<feature type="region of interest" description="Disordered" evidence="7">
    <location>
        <begin position="639"/>
        <end position="696"/>
    </location>
</feature>
<dbReference type="PROSITE" id="PS00107">
    <property type="entry name" value="PROTEIN_KINASE_ATP"/>
    <property type="match status" value="1"/>
</dbReference>
<protein>
    <submittedName>
        <fullName evidence="10">Kinase-like domain-containing protein</fullName>
    </submittedName>
</protein>
<dbReference type="Gene3D" id="1.10.510.10">
    <property type="entry name" value="Transferase(Phosphotransferase) domain 1"/>
    <property type="match status" value="1"/>
</dbReference>
<evidence type="ECO:0000259" key="9">
    <source>
        <dbReference type="PROSITE" id="PS51285"/>
    </source>
</evidence>
<dbReference type="OrthoDB" id="354826at2759"/>
<feature type="region of interest" description="Disordered" evidence="7">
    <location>
        <begin position="451"/>
        <end position="488"/>
    </location>
</feature>
<dbReference type="Gene3D" id="3.30.200.20">
    <property type="entry name" value="Phosphorylase Kinase, domain 1"/>
    <property type="match status" value="1"/>
</dbReference>
<evidence type="ECO:0000256" key="1">
    <source>
        <dbReference type="ARBA" id="ARBA00022527"/>
    </source>
</evidence>
<evidence type="ECO:0000256" key="4">
    <source>
        <dbReference type="ARBA" id="ARBA00022777"/>
    </source>
</evidence>
<dbReference type="Proteomes" id="UP000265703">
    <property type="component" value="Unassembled WGS sequence"/>
</dbReference>
<keyword evidence="4 10" id="KW-0418">Kinase</keyword>
<gene>
    <name evidence="10" type="ORF">C1645_706956</name>
</gene>
<feature type="domain" description="Protein kinase" evidence="8">
    <location>
        <begin position="22"/>
        <end position="282"/>
    </location>
</feature>
<dbReference type="PANTHER" id="PTHR24355">
    <property type="entry name" value="G PROTEIN-COUPLED RECEPTOR KINASE/RIBOSOMAL PROTEIN S6 KINASE"/>
    <property type="match status" value="1"/>
</dbReference>
<feature type="compositionally biased region" description="Polar residues" evidence="7">
    <location>
        <begin position="579"/>
        <end position="599"/>
    </location>
</feature>
<feature type="domain" description="AGC-kinase C-terminal" evidence="9">
    <location>
        <begin position="283"/>
        <end position="365"/>
    </location>
</feature>
<keyword evidence="3 6" id="KW-0547">Nucleotide-binding</keyword>
<dbReference type="InterPro" id="IPR017441">
    <property type="entry name" value="Protein_kinase_ATP_BS"/>
</dbReference>
<name>A0A397THV7_9GLOM</name>
<keyword evidence="2" id="KW-0808">Transferase</keyword>
<dbReference type="FunFam" id="1.10.510.10:FF:000639">
    <property type="entry name" value="Related to serine/threonine protein kinase"/>
    <property type="match status" value="1"/>
</dbReference>
<evidence type="ECO:0000259" key="8">
    <source>
        <dbReference type="PROSITE" id="PS50011"/>
    </source>
</evidence>
<feature type="compositionally biased region" description="Polar residues" evidence="7">
    <location>
        <begin position="658"/>
        <end position="667"/>
    </location>
</feature>
<feature type="compositionally biased region" description="Low complexity" evidence="7">
    <location>
        <begin position="684"/>
        <end position="696"/>
    </location>
</feature>
<keyword evidence="11" id="KW-1185">Reference proteome</keyword>
<feature type="compositionally biased region" description="Low complexity" evidence="7">
    <location>
        <begin position="639"/>
        <end position="652"/>
    </location>
</feature>
<dbReference type="STRING" id="658196.A0A397THV7"/>
<evidence type="ECO:0000313" key="11">
    <source>
        <dbReference type="Proteomes" id="UP000265703"/>
    </source>
</evidence>
<dbReference type="Pfam" id="PF00069">
    <property type="entry name" value="Pkinase"/>
    <property type="match status" value="1"/>
</dbReference>
<feature type="compositionally biased region" description="Polar residues" evidence="7">
    <location>
        <begin position="478"/>
        <end position="488"/>
    </location>
</feature>
<evidence type="ECO:0000313" key="10">
    <source>
        <dbReference type="EMBL" id="RIA97578.1"/>
    </source>
</evidence>
<dbReference type="SMART" id="SM00220">
    <property type="entry name" value="S_TKc"/>
    <property type="match status" value="1"/>
</dbReference>
<dbReference type="InterPro" id="IPR008271">
    <property type="entry name" value="Ser/Thr_kinase_AS"/>
</dbReference>
<organism evidence="10 11">
    <name type="scientific">Glomus cerebriforme</name>
    <dbReference type="NCBI Taxonomy" id="658196"/>
    <lineage>
        <taxon>Eukaryota</taxon>
        <taxon>Fungi</taxon>
        <taxon>Fungi incertae sedis</taxon>
        <taxon>Mucoromycota</taxon>
        <taxon>Glomeromycotina</taxon>
        <taxon>Glomeromycetes</taxon>
        <taxon>Glomerales</taxon>
        <taxon>Glomeraceae</taxon>
        <taxon>Glomus</taxon>
    </lineage>
</organism>
<dbReference type="AlphaFoldDB" id="A0A397THV7"/>
<dbReference type="PROSITE" id="PS50011">
    <property type="entry name" value="PROTEIN_KINASE_DOM"/>
    <property type="match status" value="1"/>
</dbReference>
<dbReference type="InterPro" id="IPR011009">
    <property type="entry name" value="Kinase-like_dom_sf"/>
</dbReference>
<evidence type="ECO:0000256" key="6">
    <source>
        <dbReference type="PROSITE-ProRule" id="PRU10141"/>
    </source>
</evidence>
<dbReference type="PROSITE" id="PS51285">
    <property type="entry name" value="AGC_KINASE_CTER"/>
    <property type="match status" value="1"/>
</dbReference>
<feature type="region of interest" description="Disordered" evidence="7">
    <location>
        <begin position="369"/>
        <end position="403"/>
    </location>
</feature>
<comment type="caution">
    <text evidence="10">The sequence shown here is derived from an EMBL/GenBank/DDBJ whole genome shotgun (WGS) entry which is preliminary data.</text>
</comment>
<evidence type="ECO:0000256" key="7">
    <source>
        <dbReference type="SAM" id="MobiDB-lite"/>
    </source>
</evidence>
<sequence length="737" mass="81741">MGAGCCKEEEIDFDAEVELSHFHLLRSVGKGAFGKVRVVQHKHTKVLYALKYINKAKCIKMRAVENIIQERRLLEEIEYPLVCNLRYAFQDDENLFMVLDLMLGGDLRFHLERQGNIKEEVVKFYVAEVSLGLHYLHSKKIVHRDLKPDNVLLDEKGHAHLTDFNIAVHFNERKPLTSVAGSMAYMAPEILTKRGYFDSVDWWSLGVVMYELLFSKRPFRGKTNPQLTQAILKDPLVFPENARDSVSEECLDCLRRFCERDISKRLGCGPNGLEDIKQHPWFIGIEWDKLDKKLANPPFVPDSKRANFDATHELEELLLEDNPLKAKKRANPNQDLSELSKEMRMMEEKFLVYDFTKMRRRSYYHHNNGMQEIRASRATRRKSGSRSSGSSTAVDRLTSNSSSPINMNFSMDTNATLLPVHPASAKLVAHGRQGSDLSAIGYIDEHKEKNRGDWLNERPASPPHRENGRMSGFGFGTMPSNEKISPIGASNESEYFSMKSYPAGKVSPSSSITTDSHKRSHSAYSTQANSSSLSPPPRIQSPVQKVYNSTSPSSSRPSSPNPQPSNSVRSSSPRLIVKNLSNANSLNGSPTEPISSQVHSPPPLLPPPNVPLPPPPNTFSTISSSSTLVNSNFSTSIYNKSSSRIRSLSPPSTDKRPTISTEQSPSGNKHMWENSSELDEGNHAASTSGTSAGSGFTSENANGIGISKLSTSEHYQNVSDVNTGSGALNAVGVPVGI</sequence>
<dbReference type="GO" id="GO:0004703">
    <property type="term" value="F:G protein-coupled receptor kinase activity"/>
    <property type="evidence" value="ECO:0007669"/>
    <property type="project" value="TreeGrafter"/>
</dbReference>
<evidence type="ECO:0000256" key="2">
    <source>
        <dbReference type="ARBA" id="ARBA00022679"/>
    </source>
</evidence>
<evidence type="ECO:0000256" key="5">
    <source>
        <dbReference type="ARBA" id="ARBA00022840"/>
    </source>
</evidence>
<accession>A0A397THV7</accession>
<keyword evidence="5 6" id="KW-0067">ATP-binding</keyword>
<feature type="compositionally biased region" description="Low complexity" evidence="7">
    <location>
        <begin position="548"/>
        <end position="574"/>
    </location>
</feature>
<dbReference type="CDD" id="cd05578">
    <property type="entry name" value="STKc_Yank1"/>
    <property type="match status" value="1"/>
</dbReference>
<feature type="binding site" evidence="6">
    <location>
        <position position="51"/>
    </location>
    <ligand>
        <name>ATP</name>
        <dbReference type="ChEBI" id="CHEBI:30616"/>
    </ligand>
</feature>
<dbReference type="SUPFAM" id="SSF56112">
    <property type="entry name" value="Protein kinase-like (PK-like)"/>
    <property type="match status" value="1"/>
</dbReference>
<dbReference type="GO" id="GO:0005524">
    <property type="term" value="F:ATP binding"/>
    <property type="evidence" value="ECO:0007669"/>
    <property type="project" value="UniProtKB-UniRule"/>
</dbReference>
<dbReference type="PROSITE" id="PS00108">
    <property type="entry name" value="PROTEIN_KINASE_ST"/>
    <property type="match status" value="1"/>
</dbReference>
<dbReference type="FunFam" id="3.30.200.20:FF:000354">
    <property type="entry name" value="AGC/YANK protein kinase"/>
    <property type="match status" value="1"/>
</dbReference>
<dbReference type="GO" id="GO:0001664">
    <property type="term" value="F:G protein-coupled receptor binding"/>
    <property type="evidence" value="ECO:0007669"/>
    <property type="project" value="TreeGrafter"/>
</dbReference>
<proteinExistence type="predicted"/>
<dbReference type="GO" id="GO:0009966">
    <property type="term" value="P:regulation of signal transduction"/>
    <property type="evidence" value="ECO:0007669"/>
    <property type="project" value="TreeGrafter"/>
</dbReference>
<feature type="compositionally biased region" description="Polar residues" evidence="7">
    <location>
        <begin position="522"/>
        <end position="533"/>
    </location>
</feature>
<dbReference type="GO" id="GO:0007186">
    <property type="term" value="P:G protein-coupled receptor signaling pathway"/>
    <property type="evidence" value="ECO:0007669"/>
    <property type="project" value="TreeGrafter"/>
</dbReference>
<dbReference type="InterPro" id="IPR000719">
    <property type="entry name" value="Prot_kinase_dom"/>
</dbReference>
<dbReference type="InterPro" id="IPR000961">
    <property type="entry name" value="AGC-kinase_C"/>
</dbReference>
<reference evidence="10 11" key="1">
    <citation type="submission" date="2018-06" db="EMBL/GenBank/DDBJ databases">
        <title>Comparative genomics reveals the genomic features of Rhizophagus irregularis, R. cerebriforme, R. diaphanum and Gigaspora rosea, and their symbiotic lifestyle signature.</title>
        <authorList>
            <person name="Morin E."/>
            <person name="San Clemente H."/>
            <person name="Chen E.C.H."/>
            <person name="De La Providencia I."/>
            <person name="Hainaut M."/>
            <person name="Kuo A."/>
            <person name="Kohler A."/>
            <person name="Murat C."/>
            <person name="Tang N."/>
            <person name="Roy S."/>
            <person name="Loubradou J."/>
            <person name="Henrissat B."/>
            <person name="Grigoriev I.V."/>
            <person name="Corradi N."/>
            <person name="Roux C."/>
            <person name="Martin F.M."/>
        </authorList>
    </citation>
    <scope>NUCLEOTIDE SEQUENCE [LARGE SCALE GENOMIC DNA]</scope>
    <source>
        <strain evidence="10 11">DAOM 227022</strain>
    </source>
</reference>
<dbReference type="EMBL" id="QKYT01000027">
    <property type="protein sequence ID" value="RIA97578.1"/>
    <property type="molecule type" value="Genomic_DNA"/>
</dbReference>
<evidence type="ECO:0000256" key="3">
    <source>
        <dbReference type="ARBA" id="ARBA00022741"/>
    </source>
</evidence>
<keyword evidence="1" id="KW-0723">Serine/threonine-protein kinase</keyword>